<name>A0A0H1YI52_STRAG</name>
<dbReference type="Pfam" id="PF25989">
    <property type="entry name" value="YknX_C"/>
    <property type="match status" value="1"/>
</dbReference>
<comment type="similarity">
    <text evidence="2">Belongs to the membrane fusion protein (MFP) (TC 8.A.1) family.</text>
</comment>
<protein>
    <submittedName>
        <fullName evidence="10">ABC transporter substrate-binding protein</fullName>
    </submittedName>
    <submittedName>
        <fullName evidence="11">Periplasmic component of efflux system</fullName>
    </submittedName>
</protein>
<dbReference type="InterPro" id="IPR050465">
    <property type="entry name" value="UPF0194_transport"/>
</dbReference>
<evidence type="ECO:0000256" key="4">
    <source>
        <dbReference type="SAM" id="Coils"/>
    </source>
</evidence>
<keyword evidence="3 4" id="KW-0175">Coiled coil</keyword>
<comment type="subcellular location">
    <subcellularLocation>
        <location evidence="1">Cell envelope</location>
    </subcellularLocation>
</comment>
<dbReference type="EMBL" id="LBKL01000091">
    <property type="protein sequence ID" value="KLL35793.1"/>
    <property type="molecule type" value="Genomic_DNA"/>
</dbReference>
<proteinExistence type="inferred from homology"/>
<dbReference type="AlphaFoldDB" id="A0A0H1YI52"/>
<feature type="domain" description="YknX-like barrel-sandwich hybrid" evidence="7">
    <location>
        <begin position="72"/>
        <end position="233"/>
    </location>
</feature>
<comment type="caution">
    <text evidence="10">The sequence shown here is derived from an EMBL/GenBank/DDBJ whole genome shotgun (WGS) entry which is preliminary data.</text>
</comment>
<evidence type="ECO:0000256" key="1">
    <source>
        <dbReference type="ARBA" id="ARBA00004196"/>
    </source>
</evidence>
<evidence type="ECO:0000313" key="13">
    <source>
        <dbReference type="Proteomes" id="UP000254076"/>
    </source>
</evidence>
<feature type="region of interest" description="Disordered" evidence="5">
    <location>
        <begin position="132"/>
        <end position="159"/>
    </location>
</feature>
<dbReference type="Proteomes" id="UP000035346">
    <property type="component" value="Unassembled WGS sequence"/>
</dbReference>
<reference evidence="11 13" key="2">
    <citation type="submission" date="2018-06" db="EMBL/GenBank/DDBJ databases">
        <authorList>
            <consortium name="Pathogen Informatics"/>
            <person name="Doyle S."/>
        </authorList>
    </citation>
    <scope>NUCLEOTIDE SEQUENCE [LARGE SCALE GENOMIC DNA]</scope>
    <source>
        <strain evidence="11 13">NCTC8185</strain>
    </source>
</reference>
<feature type="domain" description="YknX-like C-terminal permuted SH3-like" evidence="8">
    <location>
        <begin position="331"/>
        <end position="398"/>
    </location>
</feature>
<dbReference type="NCBIfam" id="TIGR01730">
    <property type="entry name" value="RND_mfp"/>
    <property type="match status" value="1"/>
</dbReference>
<evidence type="ECO:0000256" key="3">
    <source>
        <dbReference type="ARBA" id="ARBA00023054"/>
    </source>
</evidence>
<dbReference type="GO" id="GO:0022857">
    <property type="term" value="F:transmembrane transporter activity"/>
    <property type="evidence" value="ECO:0007669"/>
    <property type="project" value="InterPro"/>
</dbReference>
<feature type="coiled-coil region" evidence="4">
    <location>
        <begin position="172"/>
        <end position="199"/>
    </location>
</feature>
<dbReference type="PANTHER" id="PTHR32347">
    <property type="entry name" value="EFFLUX SYSTEM COMPONENT YKNX-RELATED"/>
    <property type="match status" value="1"/>
</dbReference>
<evidence type="ECO:0000313" key="12">
    <source>
        <dbReference type="Proteomes" id="UP000035346"/>
    </source>
</evidence>
<dbReference type="EMBL" id="UHEQ01000004">
    <property type="protein sequence ID" value="SUN14505.1"/>
    <property type="molecule type" value="Genomic_DNA"/>
</dbReference>
<evidence type="ECO:0000256" key="2">
    <source>
        <dbReference type="ARBA" id="ARBA00009477"/>
    </source>
</evidence>
<sequence>MSKRQNLGISKKGAIISGLSVALIVAVGGFLWVQSQPNKSAVKINYKVFNVREGSVSSSTLLTGKAKANQEQYVYFDANKGNRATVTVKVGDKITAGQQLVQYDTTTAQAAYDTANRQLNKVARQINNLKTTGSLPAMESSDQSSSSSQGQGTQSTSGATNRLQQNYQSQANASYNQQLQDLNDAYADAQAEVNKAQKALNDTVITSDVSGTVVEVNSDIDPASKTSQVLVHVATEGKLQVQGTMSEYDLANVKKDQSVKIKSKVYPDKEWEGKISYISNYPEAEANNNDSNNGSSAVNYKYKVDITSPLDALKQGFTVSVEVVNGDKHLIVPTSSVTNKDNKHFVWVYNDFNRKISKVEVKIGKADAKTQEILSGLKAGQIVVTNPSKTFKDGQKIDNIESIDLKSNKKSEVK</sequence>
<dbReference type="GO" id="GO:0016020">
    <property type="term" value="C:membrane"/>
    <property type="evidence" value="ECO:0007669"/>
    <property type="project" value="InterPro"/>
</dbReference>
<gene>
    <name evidence="11" type="primary">macA</name>
    <name evidence="11" type="ORF">NCTC8185_01791</name>
    <name evidence="10" type="ORF">WA04_09785</name>
</gene>
<feature type="transmembrane region" description="Helical" evidence="6">
    <location>
        <begin position="12"/>
        <end position="33"/>
    </location>
</feature>
<evidence type="ECO:0000256" key="5">
    <source>
        <dbReference type="SAM" id="MobiDB-lite"/>
    </source>
</evidence>
<dbReference type="SUPFAM" id="SSF111369">
    <property type="entry name" value="HlyD-like secretion proteins"/>
    <property type="match status" value="1"/>
</dbReference>
<organism evidence="10 12">
    <name type="scientific">Streptococcus agalactiae</name>
    <dbReference type="NCBI Taxonomy" id="1311"/>
    <lineage>
        <taxon>Bacteria</taxon>
        <taxon>Bacillati</taxon>
        <taxon>Bacillota</taxon>
        <taxon>Bacilli</taxon>
        <taxon>Lactobacillales</taxon>
        <taxon>Streptococcaceae</taxon>
        <taxon>Streptococcus</taxon>
    </lineage>
</organism>
<accession>A0A0H1YI52</accession>
<dbReference type="InterPro" id="IPR058636">
    <property type="entry name" value="Beta-barrel_YknX"/>
</dbReference>
<keyword evidence="6" id="KW-0812">Transmembrane</keyword>
<evidence type="ECO:0000313" key="10">
    <source>
        <dbReference type="EMBL" id="KLL35793.1"/>
    </source>
</evidence>
<reference evidence="10 12" key="1">
    <citation type="journal article" date="2015" name="PLoS ONE">
        <title>Genomic analysis reveals the molecular basis for capsule loss in the group B streptococcus population.</title>
        <authorList>
            <consortium name="DEVANI Consortium"/>
            <person name="Rosini R."/>
            <person name="Campisi E."/>
            <person name="De Chiara M."/>
            <person name="Tettelin H."/>
            <person name="Rinaudo D."/>
            <person name="Toniolo C."/>
            <person name="Metruccio M."/>
            <person name="Guidotti S."/>
            <person name="Sorensen U.B."/>
            <person name="Kilian M."/>
            <person name="Ramirez M."/>
            <person name="Janulczyk R."/>
            <person name="Donati C."/>
            <person name="Grandi G."/>
            <person name="Margarit I."/>
        </authorList>
    </citation>
    <scope>NUCLEOTIDE SEQUENCE [LARGE SCALE GENOMIC DNA]</scope>
    <source>
        <strain evidence="10 12">DK-B-USS-215</strain>
    </source>
</reference>
<dbReference type="GO" id="GO:0030313">
    <property type="term" value="C:cell envelope"/>
    <property type="evidence" value="ECO:0007669"/>
    <property type="project" value="UniProtKB-SubCell"/>
</dbReference>
<feature type="domain" description="YknX-like beta-barrel" evidence="9">
    <location>
        <begin position="239"/>
        <end position="323"/>
    </location>
</feature>
<evidence type="ECO:0000259" key="9">
    <source>
        <dbReference type="Pfam" id="PF25990"/>
    </source>
</evidence>
<dbReference type="RefSeq" id="WP_000044610.1">
    <property type="nucleotide sequence ID" value="NZ_FJOK01000020.1"/>
</dbReference>
<dbReference type="Pfam" id="PF25984">
    <property type="entry name" value="BSH_YknX"/>
    <property type="match status" value="1"/>
</dbReference>
<feature type="compositionally biased region" description="Low complexity" evidence="5">
    <location>
        <begin position="140"/>
        <end position="158"/>
    </location>
</feature>
<keyword evidence="6" id="KW-1133">Transmembrane helix</keyword>
<keyword evidence="6" id="KW-0472">Membrane</keyword>
<evidence type="ECO:0000259" key="7">
    <source>
        <dbReference type="Pfam" id="PF25984"/>
    </source>
</evidence>
<dbReference type="InterPro" id="IPR058639">
    <property type="entry name" value="BSH_YknX-like"/>
</dbReference>
<dbReference type="PANTHER" id="PTHR32347:SF14">
    <property type="entry name" value="EFFLUX SYSTEM COMPONENT YKNX-RELATED"/>
    <property type="match status" value="1"/>
</dbReference>
<dbReference type="InterPro" id="IPR006143">
    <property type="entry name" value="RND_pump_MFP"/>
</dbReference>
<evidence type="ECO:0000256" key="6">
    <source>
        <dbReference type="SAM" id="Phobius"/>
    </source>
</evidence>
<dbReference type="Pfam" id="PF25990">
    <property type="entry name" value="Beta-barrel_YknX"/>
    <property type="match status" value="1"/>
</dbReference>
<evidence type="ECO:0000313" key="11">
    <source>
        <dbReference type="EMBL" id="SUN14505.1"/>
    </source>
</evidence>
<dbReference type="Gene3D" id="2.40.30.170">
    <property type="match status" value="1"/>
</dbReference>
<evidence type="ECO:0000259" key="8">
    <source>
        <dbReference type="Pfam" id="PF25989"/>
    </source>
</evidence>
<dbReference type="Proteomes" id="UP000254076">
    <property type="component" value="Unassembled WGS sequence"/>
</dbReference>
<dbReference type="Gene3D" id="2.40.420.20">
    <property type="match status" value="1"/>
</dbReference>
<dbReference type="InterPro" id="IPR058637">
    <property type="entry name" value="YknX-like_C"/>
</dbReference>